<evidence type="ECO:0000313" key="4">
    <source>
        <dbReference type="Proteomes" id="UP000075901"/>
    </source>
</evidence>
<keyword evidence="4" id="KW-1185">Reference proteome</keyword>
<organism evidence="3 4">
    <name type="scientific">Anopheles maculatus</name>
    <dbReference type="NCBI Taxonomy" id="74869"/>
    <lineage>
        <taxon>Eukaryota</taxon>
        <taxon>Metazoa</taxon>
        <taxon>Ecdysozoa</taxon>
        <taxon>Arthropoda</taxon>
        <taxon>Hexapoda</taxon>
        <taxon>Insecta</taxon>
        <taxon>Pterygota</taxon>
        <taxon>Neoptera</taxon>
        <taxon>Endopterygota</taxon>
        <taxon>Diptera</taxon>
        <taxon>Nematocera</taxon>
        <taxon>Culicoidea</taxon>
        <taxon>Culicidae</taxon>
        <taxon>Anophelinae</taxon>
        <taxon>Anopheles</taxon>
        <taxon>Anopheles maculatus group</taxon>
    </lineage>
</organism>
<keyword evidence="2" id="KW-1133">Transmembrane helix</keyword>
<dbReference type="AlphaFoldDB" id="A0A182T288"/>
<accession>A0A182T288</accession>
<evidence type="ECO:0000313" key="3">
    <source>
        <dbReference type="EnsemblMetazoa" id="AMAM018166-PA"/>
    </source>
</evidence>
<proteinExistence type="predicted"/>
<dbReference type="Proteomes" id="UP000075901">
    <property type="component" value="Unassembled WGS sequence"/>
</dbReference>
<reference evidence="4" key="1">
    <citation type="submission" date="2013-09" db="EMBL/GenBank/DDBJ databases">
        <title>The Genome Sequence of Anopheles maculatus species B.</title>
        <authorList>
            <consortium name="The Broad Institute Genomics Platform"/>
            <person name="Neafsey D.E."/>
            <person name="Besansky N."/>
            <person name="Howell P."/>
            <person name="Walton C."/>
            <person name="Young S.K."/>
            <person name="Zeng Q."/>
            <person name="Gargeya S."/>
            <person name="Fitzgerald M."/>
            <person name="Haas B."/>
            <person name="Abouelleil A."/>
            <person name="Allen A.W."/>
            <person name="Alvarado L."/>
            <person name="Arachchi H.M."/>
            <person name="Berlin A.M."/>
            <person name="Chapman S.B."/>
            <person name="Gainer-Dewar J."/>
            <person name="Goldberg J."/>
            <person name="Griggs A."/>
            <person name="Gujja S."/>
            <person name="Hansen M."/>
            <person name="Howarth C."/>
            <person name="Imamovic A."/>
            <person name="Ireland A."/>
            <person name="Larimer J."/>
            <person name="McCowan C."/>
            <person name="Murphy C."/>
            <person name="Pearson M."/>
            <person name="Poon T.W."/>
            <person name="Priest M."/>
            <person name="Roberts A."/>
            <person name="Saif S."/>
            <person name="Shea T."/>
            <person name="Sisk P."/>
            <person name="Sykes S."/>
            <person name="Wortman J."/>
            <person name="Nusbaum C."/>
            <person name="Birren B."/>
        </authorList>
    </citation>
    <scope>NUCLEOTIDE SEQUENCE [LARGE SCALE GENOMIC DNA]</scope>
    <source>
        <strain evidence="4">maculatus3</strain>
    </source>
</reference>
<evidence type="ECO:0000256" key="1">
    <source>
        <dbReference type="SAM" id="MobiDB-lite"/>
    </source>
</evidence>
<dbReference type="EnsemblMetazoa" id="AMAM018166-RA">
    <property type="protein sequence ID" value="AMAM018166-PA"/>
    <property type="gene ID" value="AMAM018166"/>
</dbReference>
<feature type="region of interest" description="Disordered" evidence="1">
    <location>
        <begin position="79"/>
        <end position="103"/>
    </location>
</feature>
<evidence type="ECO:0000256" key="2">
    <source>
        <dbReference type="SAM" id="Phobius"/>
    </source>
</evidence>
<reference evidence="3" key="2">
    <citation type="submission" date="2020-05" db="UniProtKB">
        <authorList>
            <consortium name="EnsemblMetazoa"/>
        </authorList>
    </citation>
    <scope>IDENTIFICATION</scope>
    <source>
        <strain evidence="3">maculatus3</strain>
    </source>
</reference>
<name>A0A182T288_9DIPT</name>
<dbReference type="VEuPathDB" id="VectorBase:AMAM018166"/>
<sequence length="155" mass="17211">MDFHSGEARVLWVVTGADASDSRYEENQCGTWRSSMEIYNRRRLGPGASGAAVCESDAAKGPTTQDAEWCDVRCRINGGGVEDQEEPEHGTLSTTPSSPTPPCTDSVANRWKIRGRIYHRSHLHLLLVAAVLLTHMLVNIRIGEWHLFLHTGMIK</sequence>
<feature type="transmembrane region" description="Helical" evidence="2">
    <location>
        <begin position="123"/>
        <end position="142"/>
    </location>
</feature>
<keyword evidence="2" id="KW-0472">Membrane</keyword>
<protein>
    <submittedName>
        <fullName evidence="3">Uncharacterized protein</fullName>
    </submittedName>
</protein>
<keyword evidence="2" id="KW-0812">Transmembrane</keyword>